<sequence>MRRTVTAAAIVISLAATAACGPAGFEGSDTATRGPITIWYSNNAEEVAWGKQMVAAWNAEHADQQVTAQEIPTGKSSEEVIGAAITAGNAPCLIFNTSPASVSQFQKQGGLVPLDGFTDGRSYVEDRSGEVAGQYKSADGKYYQLPWKSNPVMIFYNKKAFAKAGIANPSLTTYDEFLAASRKVVAAKAAKFAIYPAPSNEFYQSWFDFYPLFAAETGGRQLVADGKATFASDEGRKVAQFWRTMYAEKLASPEKYTGDAFVDGTAAMAVVGPWAIATYKGKADWGVVPVPTSAGRPASEIHTFSDAKNVAMYSACQNRGTAWDVLKFATSKEQDGKFLAATGQMPLRKDVASTYADYFAKNPEYKTFADQASRTVEVPNVPNSITIWQTFRDAYSRSVIFGQQDPGGALDGAAQKIDQLASQP</sequence>
<dbReference type="PANTHER" id="PTHR30061:SF50">
    <property type="entry name" value="MALTOSE_MALTODEXTRIN-BINDING PERIPLASMIC PROTEIN"/>
    <property type="match status" value="1"/>
</dbReference>
<dbReference type="GO" id="GO:0055052">
    <property type="term" value="C:ATP-binding cassette (ABC) transporter complex, substrate-binding subunit-containing"/>
    <property type="evidence" value="ECO:0007669"/>
    <property type="project" value="TreeGrafter"/>
</dbReference>
<evidence type="ECO:0000313" key="6">
    <source>
        <dbReference type="Proteomes" id="UP000555407"/>
    </source>
</evidence>
<dbReference type="GO" id="GO:1901982">
    <property type="term" value="F:maltose binding"/>
    <property type="evidence" value="ECO:0007669"/>
    <property type="project" value="TreeGrafter"/>
</dbReference>
<keyword evidence="3 4" id="KW-0732">Signal</keyword>
<evidence type="ECO:0000256" key="2">
    <source>
        <dbReference type="ARBA" id="ARBA00022448"/>
    </source>
</evidence>
<dbReference type="PANTHER" id="PTHR30061">
    <property type="entry name" value="MALTOSE-BINDING PERIPLASMIC PROTEIN"/>
    <property type="match status" value="1"/>
</dbReference>
<proteinExistence type="inferred from homology"/>
<keyword evidence="6" id="KW-1185">Reference proteome</keyword>
<dbReference type="AlphaFoldDB" id="A0A7X5VL98"/>
<feature type="chain" id="PRO_5039533957" evidence="4">
    <location>
        <begin position="19"/>
        <end position="424"/>
    </location>
</feature>
<name>A0A7X5VL98_9ACTN</name>
<accession>A0A7X5VL98</accession>
<dbReference type="GO" id="GO:0042956">
    <property type="term" value="P:maltodextrin transmembrane transport"/>
    <property type="evidence" value="ECO:0007669"/>
    <property type="project" value="TreeGrafter"/>
</dbReference>
<dbReference type="PROSITE" id="PS51257">
    <property type="entry name" value="PROKAR_LIPOPROTEIN"/>
    <property type="match status" value="1"/>
</dbReference>
<organism evidence="5 6">
    <name type="scientific">Kribbella shirazensis</name>
    <dbReference type="NCBI Taxonomy" id="1105143"/>
    <lineage>
        <taxon>Bacteria</taxon>
        <taxon>Bacillati</taxon>
        <taxon>Actinomycetota</taxon>
        <taxon>Actinomycetes</taxon>
        <taxon>Propionibacteriales</taxon>
        <taxon>Kribbellaceae</taxon>
        <taxon>Kribbella</taxon>
    </lineage>
</organism>
<dbReference type="SUPFAM" id="SSF53850">
    <property type="entry name" value="Periplasmic binding protein-like II"/>
    <property type="match status" value="1"/>
</dbReference>
<dbReference type="Pfam" id="PF01547">
    <property type="entry name" value="SBP_bac_1"/>
    <property type="match status" value="1"/>
</dbReference>
<comment type="similarity">
    <text evidence="1">Belongs to the bacterial solute-binding protein 1 family.</text>
</comment>
<reference evidence="5 6" key="1">
    <citation type="submission" date="2020-03" db="EMBL/GenBank/DDBJ databases">
        <title>Sequencing the genomes of 1000 actinobacteria strains.</title>
        <authorList>
            <person name="Klenk H.-P."/>
        </authorList>
    </citation>
    <scope>NUCLEOTIDE SEQUENCE [LARGE SCALE GENOMIC DNA]</scope>
    <source>
        <strain evidence="5 6">DSM 45490</strain>
    </source>
</reference>
<comment type="caution">
    <text evidence="5">The sequence shown here is derived from an EMBL/GenBank/DDBJ whole genome shotgun (WGS) entry which is preliminary data.</text>
</comment>
<dbReference type="Proteomes" id="UP000555407">
    <property type="component" value="Unassembled WGS sequence"/>
</dbReference>
<evidence type="ECO:0000256" key="4">
    <source>
        <dbReference type="SAM" id="SignalP"/>
    </source>
</evidence>
<keyword evidence="5" id="KW-0762">Sugar transport</keyword>
<dbReference type="GO" id="GO:0015768">
    <property type="term" value="P:maltose transport"/>
    <property type="evidence" value="ECO:0007669"/>
    <property type="project" value="TreeGrafter"/>
</dbReference>
<protein>
    <submittedName>
        <fullName evidence="5">Multiple sugar transport system substrate-binding protein</fullName>
    </submittedName>
</protein>
<evidence type="ECO:0000256" key="3">
    <source>
        <dbReference type="ARBA" id="ARBA00022729"/>
    </source>
</evidence>
<evidence type="ECO:0000256" key="1">
    <source>
        <dbReference type="ARBA" id="ARBA00008520"/>
    </source>
</evidence>
<feature type="signal peptide" evidence="4">
    <location>
        <begin position="1"/>
        <end position="18"/>
    </location>
</feature>
<evidence type="ECO:0000313" key="5">
    <source>
        <dbReference type="EMBL" id="NIK62153.1"/>
    </source>
</evidence>
<gene>
    <name evidence="5" type="ORF">BJY22_007870</name>
</gene>
<dbReference type="RefSeq" id="WP_167217122.1">
    <property type="nucleotide sequence ID" value="NZ_JAASRO010000001.1"/>
</dbReference>
<dbReference type="Gene3D" id="3.40.190.10">
    <property type="entry name" value="Periplasmic binding protein-like II"/>
    <property type="match status" value="2"/>
</dbReference>
<keyword evidence="2" id="KW-0813">Transport</keyword>
<dbReference type="EMBL" id="JAASRO010000001">
    <property type="protein sequence ID" value="NIK62153.1"/>
    <property type="molecule type" value="Genomic_DNA"/>
</dbReference>
<dbReference type="InterPro" id="IPR006059">
    <property type="entry name" value="SBP"/>
</dbReference>